<evidence type="ECO:0000259" key="16">
    <source>
        <dbReference type="Pfam" id="PF03443"/>
    </source>
</evidence>
<keyword evidence="12" id="KW-0624">Polysaccharide degradation</keyword>
<keyword evidence="6" id="KW-0136">Cellulose degradation</keyword>
<evidence type="ECO:0000256" key="5">
    <source>
        <dbReference type="ARBA" id="ARBA00022729"/>
    </source>
</evidence>
<evidence type="ECO:0000256" key="4">
    <source>
        <dbReference type="ARBA" id="ARBA00022723"/>
    </source>
</evidence>
<dbReference type="PANTHER" id="PTHR33353">
    <property type="entry name" value="PUTATIVE (AFU_ORTHOLOGUE AFUA_1G12560)-RELATED"/>
    <property type="match status" value="1"/>
</dbReference>
<dbReference type="AlphaFoldDB" id="A0A4Y7TCI3"/>
<dbReference type="STRING" id="71717.A0A4Y7TCI3"/>
<keyword evidence="8" id="KW-0186">Copper</keyword>
<organism evidence="17 18">
    <name type="scientific">Coprinellus micaceus</name>
    <name type="common">Glistening ink-cap mushroom</name>
    <name type="synonym">Coprinus micaceus</name>
    <dbReference type="NCBI Taxonomy" id="71717"/>
    <lineage>
        <taxon>Eukaryota</taxon>
        <taxon>Fungi</taxon>
        <taxon>Dikarya</taxon>
        <taxon>Basidiomycota</taxon>
        <taxon>Agaricomycotina</taxon>
        <taxon>Agaricomycetes</taxon>
        <taxon>Agaricomycetidae</taxon>
        <taxon>Agaricales</taxon>
        <taxon>Agaricineae</taxon>
        <taxon>Psathyrellaceae</taxon>
        <taxon>Coprinellus</taxon>
    </lineage>
</organism>
<evidence type="ECO:0000256" key="12">
    <source>
        <dbReference type="ARBA" id="ARBA00023326"/>
    </source>
</evidence>
<evidence type="ECO:0000256" key="10">
    <source>
        <dbReference type="ARBA" id="ARBA00023157"/>
    </source>
</evidence>
<keyword evidence="9" id="KW-0503">Monooxygenase</keyword>
<protein>
    <recommendedName>
        <fullName evidence="15">lytic cellulose monooxygenase (C4-dehydrogenating)</fullName>
        <ecNumber evidence="15">1.14.99.56</ecNumber>
    </recommendedName>
</protein>
<keyword evidence="18" id="KW-1185">Reference proteome</keyword>
<comment type="similarity">
    <text evidence="13">Belongs to the polysaccharide monooxygenase AA9 family.</text>
</comment>
<dbReference type="GO" id="GO:0046872">
    <property type="term" value="F:metal ion binding"/>
    <property type="evidence" value="ECO:0007669"/>
    <property type="project" value="UniProtKB-KW"/>
</dbReference>
<feature type="domain" description="Auxiliary Activity family 9 catalytic" evidence="16">
    <location>
        <begin position="74"/>
        <end position="172"/>
    </location>
</feature>
<evidence type="ECO:0000256" key="3">
    <source>
        <dbReference type="ARBA" id="ARBA00022525"/>
    </source>
</evidence>
<dbReference type="Gene3D" id="2.70.50.70">
    <property type="match status" value="1"/>
</dbReference>
<reference evidence="17 18" key="1">
    <citation type="journal article" date="2019" name="Nat. Ecol. Evol.">
        <title>Megaphylogeny resolves global patterns of mushroom evolution.</title>
        <authorList>
            <person name="Varga T."/>
            <person name="Krizsan K."/>
            <person name="Foldi C."/>
            <person name="Dima B."/>
            <person name="Sanchez-Garcia M."/>
            <person name="Sanchez-Ramirez S."/>
            <person name="Szollosi G.J."/>
            <person name="Szarkandi J.G."/>
            <person name="Papp V."/>
            <person name="Albert L."/>
            <person name="Andreopoulos W."/>
            <person name="Angelini C."/>
            <person name="Antonin V."/>
            <person name="Barry K.W."/>
            <person name="Bougher N.L."/>
            <person name="Buchanan P."/>
            <person name="Buyck B."/>
            <person name="Bense V."/>
            <person name="Catcheside P."/>
            <person name="Chovatia M."/>
            <person name="Cooper J."/>
            <person name="Damon W."/>
            <person name="Desjardin D."/>
            <person name="Finy P."/>
            <person name="Geml J."/>
            <person name="Haridas S."/>
            <person name="Hughes K."/>
            <person name="Justo A."/>
            <person name="Karasinski D."/>
            <person name="Kautmanova I."/>
            <person name="Kiss B."/>
            <person name="Kocsube S."/>
            <person name="Kotiranta H."/>
            <person name="LaButti K.M."/>
            <person name="Lechner B.E."/>
            <person name="Liimatainen K."/>
            <person name="Lipzen A."/>
            <person name="Lukacs Z."/>
            <person name="Mihaltcheva S."/>
            <person name="Morgado L.N."/>
            <person name="Niskanen T."/>
            <person name="Noordeloos M.E."/>
            <person name="Ohm R.A."/>
            <person name="Ortiz-Santana B."/>
            <person name="Ovrebo C."/>
            <person name="Racz N."/>
            <person name="Riley R."/>
            <person name="Savchenko A."/>
            <person name="Shiryaev A."/>
            <person name="Soop K."/>
            <person name="Spirin V."/>
            <person name="Szebenyi C."/>
            <person name="Tomsovsky M."/>
            <person name="Tulloss R.E."/>
            <person name="Uehling J."/>
            <person name="Grigoriev I.V."/>
            <person name="Vagvolgyi C."/>
            <person name="Papp T."/>
            <person name="Martin F.M."/>
            <person name="Miettinen O."/>
            <person name="Hibbett D.S."/>
            <person name="Nagy L.G."/>
        </authorList>
    </citation>
    <scope>NUCLEOTIDE SEQUENCE [LARGE SCALE GENOMIC DNA]</scope>
    <source>
        <strain evidence="17 18">FP101781</strain>
    </source>
</reference>
<keyword evidence="11" id="KW-0119">Carbohydrate metabolism</keyword>
<dbReference type="OrthoDB" id="4849160at2759"/>
<keyword evidence="10" id="KW-1015">Disulfide bond</keyword>
<evidence type="ECO:0000256" key="2">
    <source>
        <dbReference type="ARBA" id="ARBA00004613"/>
    </source>
</evidence>
<evidence type="ECO:0000256" key="8">
    <source>
        <dbReference type="ARBA" id="ARBA00023008"/>
    </source>
</evidence>
<keyword evidence="7" id="KW-0560">Oxidoreductase</keyword>
<dbReference type="GO" id="GO:0005576">
    <property type="term" value="C:extracellular region"/>
    <property type="evidence" value="ECO:0007669"/>
    <property type="project" value="UniProtKB-SubCell"/>
</dbReference>
<proteinExistence type="inferred from homology"/>
<sequence>MVETSTLVGGHATLPLDRLRLGGLMIPCTPRLHLERKVAEQMHVFLSDPIESVSAPTLACNNDGNSGPNQLVATITYPAKCPRTTCTGVNANGLKWFKIDEAGLLSGTVNSGTWAAKKMITDNSTWTSTIPASAPSGPYLIRHETIALHSMPAQHYPECAELLITDGGNLEPTPDELVTPVG</sequence>
<evidence type="ECO:0000256" key="7">
    <source>
        <dbReference type="ARBA" id="ARBA00023002"/>
    </source>
</evidence>
<dbReference type="PANTHER" id="PTHR33353:SF10">
    <property type="entry name" value="ENDO-BETA-1,4-GLUCANASE D"/>
    <property type="match status" value="1"/>
</dbReference>
<keyword evidence="4" id="KW-0479">Metal-binding</keyword>
<gene>
    <name evidence="17" type="ORF">FA13DRAFT_1813702</name>
</gene>
<keyword evidence="5" id="KW-0732">Signal</keyword>
<dbReference type="GO" id="GO:0016787">
    <property type="term" value="F:hydrolase activity"/>
    <property type="evidence" value="ECO:0007669"/>
    <property type="project" value="UniProtKB-KW"/>
</dbReference>
<evidence type="ECO:0000256" key="6">
    <source>
        <dbReference type="ARBA" id="ARBA00023001"/>
    </source>
</evidence>
<comment type="catalytic activity">
    <reaction evidence="14">
        <text>[(1-&gt;4)-beta-D-glucosyl]n+m + reduced acceptor + O2 = 4-dehydro-beta-D-glucosyl-[(1-&gt;4)-beta-D-glucosyl]n-1 + [(1-&gt;4)-beta-D-glucosyl]m + acceptor + H2O.</text>
        <dbReference type="EC" id="1.14.99.56"/>
    </reaction>
</comment>
<dbReference type="EC" id="1.14.99.56" evidence="15"/>
<evidence type="ECO:0000256" key="14">
    <source>
        <dbReference type="ARBA" id="ARBA00045077"/>
    </source>
</evidence>
<keyword evidence="17" id="KW-0378">Hydrolase</keyword>
<evidence type="ECO:0000313" key="18">
    <source>
        <dbReference type="Proteomes" id="UP000298030"/>
    </source>
</evidence>
<keyword evidence="3" id="KW-0964">Secreted</keyword>
<dbReference type="GO" id="GO:0030245">
    <property type="term" value="P:cellulose catabolic process"/>
    <property type="evidence" value="ECO:0007669"/>
    <property type="project" value="UniProtKB-KW"/>
</dbReference>
<evidence type="ECO:0000256" key="1">
    <source>
        <dbReference type="ARBA" id="ARBA00001973"/>
    </source>
</evidence>
<evidence type="ECO:0000256" key="15">
    <source>
        <dbReference type="ARBA" id="ARBA00047174"/>
    </source>
</evidence>
<comment type="subcellular location">
    <subcellularLocation>
        <location evidence="2">Secreted</location>
    </subcellularLocation>
</comment>
<evidence type="ECO:0000256" key="11">
    <source>
        <dbReference type="ARBA" id="ARBA00023277"/>
    </source>
</evidence>
<dbReference type="GO" id="GO:0004497">
    <property type="term" value="F:monooxygenase activity"/>
    <property type="evidence" value="ECO:0007669"/>
    <property type="project" value="UniProtKB-KW"/>
</dbReference>
<dbReference type="Proteomes" id="UP000298030">
    <property type="component" value="Unassembled WGS sequence"/>
</dbReference>
<dbReference type="InterPro" id="IPR049892">
    <property type="entry name" value="AA9"/>
</dbReference>
<evidence type="ECO:0000256" key="9">
    <source>
        <dbReference type="ARBA" id="ARBA00023033"/>
    </source>
</evidence>
<comment type="cofactor">
    <cofactor evidence="1">
        <name>Cu(2+)</name>
        <dbReference type="ChEBI" id="CHEBI:29036"/>
    </cofactor>
</comment>
<evidence type="ECO:0000313" key="17">
    <source>
        <dbReference type="EMBL" id="TEB31886.1"/>
    </source>
</evidence>
<accession>A0A4Y7TCI3</accession>
<comment type="caution">
    <text evidence="17">The sequence shown here is derived from an EMBL/GenBank/DDBJ whole genome shotgun (WGS) entry which is preliminary data.</text>
</comment>
<name>A0A4Y7TCI3_COPMI</name>
<dbReference type="Pfam" id="PF03443">
    <property type="entry name" value="AA9"/>
    <property type="match status" value="1"/>
</dbReference>
<dbReference type="EMBL" id="QPFP01000017">
    <property type="protein sequence ID" value="TEB31886.1"/>
    <property type="molecule type" value="Genomic_DNA"/>
</dbReference>
<evidence type="ECO:0000256" key="13">
    <source>
        <dbReference type="ARBA" id="ARBA00044502"/>
    </source>
</evidence>
<dbReference type="InterPro" id="IPR005103">
    <property type="entry name" value="AA9_LPMO"/>
</dbReference>